<organism evidence="1 2">
    <name type="scientific">Avena sativa</name>
    <name type="common">Oat</name>
    <dbReference type="NCBI Taxonomy" id="4498"/>
    <lineage>
        <taxon>Eukaryota</taxon>
        <taxon>Viridiplantae</taxon>
        <taxon>Streptophyta</taxon>
        <taxon>Embryophyta</taxon>
        <taxon>Tracheophyta</taxon>
        <taxon>Spermatophyta</taxon>
        <taxon>Magnoliopsida</taxon>
        <taxon>Liliopsida</taxon>
        <taxon>Poales</taxon>
        <taxon>Poaceae</taxon>
        <taxon>BOP clade</taxon>
        <taxon>Pooideae</taxon>
        <taxon>Poodae</taxon>
        <taxon>Poeae</taxon>
        <taxon>Poeae Chloroplast Group 1 (Aveneae type)</taxon>
        <taxon>Aveninae</taxon>
        <taxon>Avena</taxon>
    </lineage>
</organism>
<accession>A0ACD5YCS1</accession>
<dbReference type="EnsemblPlants" id="AVESA.00010b.r2.5DG0950490.1">
    <property type="protein sequence ID" value="AVESA.00010b.r2.5DG0950490.1.CDS"/>
    <property type="gene ID" value="AVESA.00010b.r2.5DG0950490"/>
</dbReference>
<evidence type="ECO:0000313" key="1">
    <source>
        <dbReference type="EnsemblPlants" id="AVESA.00010b.r2.5DG0950490.1.CDS"/>
    </source>
</evidence>
<keyword evidence="2" id="KW-1185">Reference proteome</keyword>
<evidence type="ECO:0000313" key="2">
    <source>
        <dbReference type="Proteomes" id="UP001732700"/>
    </source>
</evidence>
<reference evidence="1" key="1">
    <citation type="submission" date="2021-05" db="EMBL/GenBank/DDBJ databases">
        <authorList>
            <person name="Scholz U."/>
            <person name="Mascher M."/>
            <person name="Fiebig A."/>
        </authorList>
    </citation>
    <scope>NUCLEOTIDE SEQUENCE [LARGE SCALE GENOMIC DNA]</scope>
</reference>
<name>A0ACD5YCS1_AVESA</name>
<protein>
    <submittedName>
        <fullName evidence="1">Uncharacterized protein</fullName>
    </submittedName>
</protein>
<reference evidence="1" key="2">
    <citation type="submission" date="2025-09" db="UniProtKB">
        <authorList>
            <consortium name="EnsemblPlants"/>
        </authorList>
    </citation>
    <scope>IDENTIFICATION</scope>
</reference>
<dbReference type="Proteomes" id="UP001732700">
    <property type="component" value="Chromosome 5D"/>
</dbReference>
<proteinExistence type="predicted"/>
<sequence length="343" mass="34512">MSAKAGKVLVQSDAGSYAAWSGADQPELAVEGLGCGLLVLSPLGIAMPHYADSPKFGYVLGGSGVVGVIPVGGDAAERVVRVETGDVIAVRTGDISWWYNDDADGAGADLSIVFMGDTARAVSQGDISYFFLAGGNSVLRGLDAAAWAPGVTADQAAAAFRSQPAVLLTKLSQKLPGVCPREQDRKDIVANAGQVAAGTVKTVTAADLQALGSLGISAALGRLDPGAARAPWVVREGAAQAVYVARGSARVQVSSVGGGETLLLDEEVAAGSLFVVPRFAVAFVAAGAGGVEWVSLIKSARPAVEHLAGKGSVLAGMTAQVVQASLNVPPELVELLGGRSAAP</sequence>